<comment type="caution">
    <text evidence="6">The sequence shown here is derived from an EMBL/GenBank/DDBJ whole genome shotgun (WGS) entry which is preliminary data.</text>
</comment>
<dbReference type="AlphaFoldDB" id="A0A1X2GH67"/>
<dbReference type="SUPFAM" id="SSF57667">
    <property type="entry name" value="beta-beta-alpha zinc fingers"/>
    <property type="match status" value="1"/>
</dbReference>
<dbReference type="Proteomes" id="UP000242146">
    <property type="component" value="Unassembled WGS sequence"/>
</dbReference>
<dbReference type="OrthoDB" id="8922241at2759"/>
<evidence type="ECO:0000313" key="6">
    <source>
        <dbReference type="EMBL" id="ORX53622.1"/>
    </source>
</evidence>
<dbReference type="Gene3D" id="3.30.160.60">
    <property type="entry name" value="Classic Zinc Finger"/>
    <property type="match status" value="2"/>
</dbReference>
<feature type="domain" description="C2H2-type" evidence="5">
    <location>
        <begin position="1"/>
        <end position="28"/>
    </location>
</feature>
<evidence type="ECO:0000256" key="1">
    <source>
        <dbReference type="ARBA" id="ARBA00022723"/>
    </source>
</evidence>
<dbReference type="InterPro" id="IPR013087">
    <property type="entry name" value="Znf_C2H2_type"/>
</dbReference>
<dbReference type="STRING" id="101127.A0A1X2GH67"/>
<evidence type="ECO:0000256" key="4">
    <source>
        <dbReference type="PROSITE-ProRule" id="PRU00042"/>
    </source>
</evidence>
<dbReference type="PROSITE" id="PS50157">
    <property type="entry name" value="ZINC_FINGER_C2H2_2"/>
    <property type="match status" value="1"/>
</dbReference>
<dbReference type="Pfam" id="PF00096">
    <property type="entry name" value="zf-C2H2"/>
    <property type="match status" value="1"/>
</dbReference>
<evidence type="ECO:0000313" key="7">
    <source>
        <dbReference type="Proteomes" id="UP000242146"/>
    </source>
</evidence>
<keyword evidence="3" id="KW-0862">Zinc</keyword>
<dbReference type="GO" id="GO:0000978">
    <property type="term" value="F:RNA polymerase II cis-regulatory region sequence-specific DNA binding"/>
    <property type="evidence" value="ECO:0007669"/>
    <property type="project" value="TreeGrafter"/>
</dbReference>
<dbReference type="SMART" id="SM00355">
    <property type="entry name" value="ZnF_C2H2"/>
    <property type="match status" value="2"/>
</dbReference>
<dbReference type="GO" id="GO:0000981">
    <property type="term" value="F:DNA-binding transcription factor activity, RNA polymerase II-specific"/>
    <property type="evidence" value="ECO:0007669"/>
    <property type="project" value="TreeGrafter"/>
</dbReference>
<dbReference type="GO" id="GO:0008270">
    <property type="term" value="F:zinc ion binding"/>
    <property type="evidence" value="ECO:0007669"/>
    <property type="project" value="UniProtKB-KW"/>
</dbReference>
<proteinExistence type="predicted"/>
<sequence>FECSHCDRVFSRKHDQERHTRIHTGKKPYQCHACHSCFARSDARRRHIDANLTCQ</sequence>
<evidence type="ECO:0000256" key="3">
    <source>
        <dbReference type="ARBA" id="ARBA00022833"/>
    </source>
</evidence>
<gene>
    <name evidence="6" type="ORF">DM01DRAFT_236405</name>
</gene>
<evidence type="ECO:0000259" key="5">
    <source>
        <dbReference type="PROSITE" id="PS50157"/>
    </source>
</evidence>
<reference evidence="6 7" key="1">
    <citation type="submission" date="2016-07" db="EMBL/GenBank/DDBJ databases">
        <title>Pervasive Adenine N6-methylation of Active Genes in Fungi.</title>
        <authorList>
            <consortium name="DOE Joint Genome Institute"/>
            <person name="Mondo S.J."/>
            <person name="Dannebaum R.O."/>
            <person name="Kuo R.C."/>
            <person name="Labutti K."/>
            <person name="Haridas S."/>
            <person name="Kuo A."/>
            <person name="Salamov A."/>
            <person name="Ahrendt S.R."/>
            <person name="Lipzen A."/>
            <person name="Sullivan W."/>
            <person name="Andreopoulos W.B."/>
            <person name="Clum A."/>
            <person name="Lindquist E."/>
            <person name="Daum C."/>
            <person name="Ramamoorthy G.K."/>
            <person name="Gryganskyi A."/>
            <person name="Culley D."/>
            <person name="Magnuson J.K."/>
            <person name="James T.Y."/>
            <person name="O'Malley M.A."/>
            <person name="Stajich J.E."/>
            <person name="Spatafora J.W."/>
            <person name="Visel A."/>
            <person name="Grigoriev I.V."/>
        </authorList>
    </citation>
    <scope>NUCLEOTIDE SEQUENCE [LARGE SCALE GENOMIC DNA]</scope>
    <source>
        <strain evidence="6 7">NRRL 3301</strain>
    </source>
</reference>
<dbReference type="InterPro" id="IPR036236">
    <property type="entry name" value="Znf_C2H2_sf"/>
</dbReference>
<dbReference type="PANTHER" id="PTHR23235:SF120">
    <property type="entry name" value="KRUPPEL-LIKE FACTOR 15"/>
    <property type="match status" value="1"/>
</dbReference>
<feature type="non-terminal residue" evidence="6">
    <location>
        <position position="1"/>
    </location>
</feature>
<evidence type="ECO:0000256" key="2">
    <source>
        <dbReference type="ARBA" id="ARBA00022771"/>
    </source>
</evidence>
<name>A0A1X2GH67_9FUNG</name>
<organism evidence="6 7">
    <name type="scientific">Hesseltinella vesiculosa</name>
    <dbReference type="NCBI Taxonomy" id="101127"/>
    <lineage>
        <taxon>Eukaryota</taxon>
        <taxon>Fungi</taxon>
        <taxon>Fungi incertae sedis</taxon>
        <taxon>Mucoromycota</taxon>
        <taxon>Mucoromycotina</taxon>
        <taxon>Mucoromycetes</taxon>
        <taxon>Mucorales</taxon>
        <taxon>Cunninghamellaceae</taxon>
        <taxon>Hesseltinella</taxon>
    </lineage>
</organism>
<protein>
    <recommendedName>
        <fullName evidence="5">C2H2-type domain-containing protein</fullName>
    </recommendedName>
</protein>
<dbReference type="PROSITE" id="PS00028">
    <property type="entry name" value="ZINC_FINGER_C2H2_1"/>
    <property type="match status" value="1"/>
</dbReference>
<feature type="non-terminal residue" evidence="6">
    <location>
        <position position="55"/>
    </location>
</feature>
<dbReference type="PANTHER" id="PTHR23235">
    <property type="entry name" value="KRUEPPEL-LIKE TRANSCRIPTION FACTOR"/>
    <property type="match status" value="1"/>
</dbReference>
<accession>A0A1X2GH67</accession>
<keyword evidence="7" id="KW-1185">Reference proteome</keyword>
<keyword evidence="1" id="KW-0479">Metal-binding</keyword>
<dbReference type="EMBL" id="MCGT01000015">
    <property type="protein sequence ID" value="ORX53622.1"/>
    <property type="molecule type" value="Genomic_DNA"/>
</dbReference>
<keyword evidence="2 4" id="KW-0863">Zinc-finger</keyword>